<evidence type="ECO:0000256" key="4">
    <source>
        <dbReference type="ARBA" id="ARBA00022723"/>
    </source>
</evidence>
<feature type="transmembrane region" description="Helical" evidence="11">
    <location>
        <begin position="141"/>
        <end position="160"/>
    </location>
</feature>
<dbReference type="Gene3D" id="3.30.2010.10">
    <property type="entry name" value="Metalloproteases ('zincins'), catalytic domain"/>
    <property type="match status" value="1"/>
</dbReference>
<dbReference type="RefSeq" id="WP_110269644.1">
    <property type="nucleotide sequence ID" value="NZ_CP029289.2"/>
</dbReference>
<feature type="transmembrane region" description="Helical" evidence="11">
    <location>
        <begin position="12"/>
        <end position="31"/>
    </location>
</feature>
<evidence type="ECO:0000259" key="12">
    <source>
        <dbReference type="Pfam" id="PF01435"/>
    </source>
</evidence>
<keyword evidence="3 11" id="KW-0812">Transmembrane</keyword>
<sequence>MVAVFRYWIKYYVVSFLSILIIDIIISSLPINFPLFFIFQIVLIFGLWYLISPFIMKLVFKMKPADEHSYLLVKNLASIFKVKTPKVYIADVDFPNAFAFGNIFWRGIAITKPIFNILDDQEISAVIGHELSHLKNKDPEILILSIMGINSIYVGLLYVLPSLTGAIIIFYFLVLFPLFFAIHRRVEKRADITAVKTDNSLTIPLETSLIKLGYIKGENLRNMPRFQVLLMKYSLTNSKDGNAIFRTHPSIPERLQYLSKYEIYNWTVPNWY</sequence>
<keyword evidence="5 10" id="KW-0378">Hydrolase</keyword>
<dbReference type="GO" id="GO:0006508">
    <property type="term" value="P:proteolysis"/>
    <property type="evidence" value="ECO:0007669"/>
    <property type="project" value="UniProtKB-KW"/>
</dbReference>
<keyword evidence="2 10" id="KW-0645">Protease</keyword>
<protein>
    <submittedName>
        <fullName evidence="13">Heat-shock protein HspX</fullName>
    </submittedName>
</protein>
<dbReference type="AlphaFoldDB" id="A0A2U9ICP3"/>
<dbReference type="CDD" id="cd07329">
    <property type="entry name" value="M56_like"/>
    <property type="match status" value="1"/>
</dbReference>
<proteinExistence type="inferred from homology"/>
<evidence type="ECO:0000256" key="1">
    <source>
        <dbReference type="ARBA" id="ARBA00022475"/>
    </source>
</evidence>
<comment type="cofactor">
    <cofactor evidence="10">
        <name>Zn(2+)</name>
        <dbReference type="ChEBI" id="CHEBI:29105"/>
    </cofactor>
    <text evidence="10">Binds 1 zinc ion per subunit.</text>
</comment>
<dbReference type="PANTHER" id="PTHR43221">
    <property type="entry name" value="PROTEASE HTPX"/>
    <property type="match status" value="1"/>
</dbReference>
<dbReference type="InterPro" id="IPR050083">
    <property type="entry name" value="HtpX_protease"/>
</dbReference>
<evidence type="ECO:0000256" key="6">
    <source>
        <dbReference type="ARBA" id="ARBA00022833"/>
    </source>
</evidence>
<dbReference type="Proteomes" id="UP000248044">
    <property type="component" value="Chromosome"/>
</dbReference>
<feature type="domain" description="Peptidase M48" evidence="12">
    <location>
        <begin position="73"/>
        <end position="261"/>
    </location>
</feature>
<evidence type="ECO:0000256" key="8">
    <source>
        <dbReference type="ARBA" id="ARBA00023049"/>
    </source>
</evidence>
<evidence type="ECO:0000256" key="7">
    <source>
        <dbReference type="ARBA" id="ARBA00022989"/>
    </source>
</evidence>
<keyword evidence="8 10" id="KW-0482">Metalloprotease</keyword>
<gene>
    <name evidence="13" type="ORF">DFR85_03155</name>
</gene>
<organism evidence="13 14">
    <name type="scientific">Acidianus brierleyi</name>
    <dbReference type="NCBI Taxonomy" id="41673"/>
    <lineage>
        <taxon>Archaea</taxon>
        <taxon>Thermoproteota</taxon>
        <taxon>Thermoprotei</taxon>
        <taxon>Sulfolobales</taxon>
        <taxon>Sulfolobaceae</taxon>
        <taxon>Acidianus</taxon>
    </lineage>
</organism>
<keyword evidence="14" id="KW-1185">Reference proteome</keyword>
<keyword evidence="1" id="KW-1003">Cell membrane</keyword>
<dbReference type="KEGG" id="abri:DFR85_03155"/>
<reference evidence="13 14" key="1">
    <citation type="submission" date="2018-05" db="EMBL/GenBank/DDBJ databases">
        <title>Complete Genome Sequences of Extremely Thermoacidophilic, Metal-Mobilizing Type-Strain Members of the Archaeal Family Sulfolobaceae: Acidianus brierleyi DSM-1651T, Acidianus sulfidivorans DSM-18786T, Metallosphaera hakonensis DSM-7519T, and Metallosphaera prunae DSM-10039T.</title>
        <authorList>
            <person name="Counts J.A."/>
            <person name="Kelly R.M."/>
        </authorList>
    </citation>
    <scope>NUCLEOTIDE SEQUENCE [LARGE SCALE GENOMIC DNA]</scope>
    <source>
        <strain evidence="13 14">DSM 1651</strain>
    </source>
</reference>
<evidence type="ECO:0000256" key="3">
    <source>
        <dbReference type="ARBA" id="ARBA00022692"/>
    </source>
</evidence>
<name>A0A2U9ICP3_9CREN</name>
<keyword evidence="4" id="KW-0479">Metal-binding</keyword>
<feature type="transmembrane region" description="Helical" evidence="11">
    <location>
        <begin position="166"/>
        <end position="182"/>
    </location>
</feature>
<evidence type="ECO:0000256" key="9">
    <source>
        <dbReference type="ARBA" id="ARBA00023136"/>
    </source>
</evidence>
<dbReference type="EMBL" id="CP029289">
    <property type="protein sequence ID" value="AWR93760.1"/>
    <property type="molecule type" value="Genomic_DNA"/>
</dbReference>
<accession>A0A2U9ICP3</accession>
<evidence type="ECO:0000256" key="11">
    <source>
        <dbReference type="SAM" id="Phobius"/>
    </source>
</evidence>
<evidence type="ECO:0000256" key="2">
    <source>
        <dbReference type="ARBA" id="ARBA00022670"/>
    </source>
</evidence>
<dbReference type="GO" id="GO:0004222">
    <property type="term" value="F:metalloendopeptidase activity"/>
    <property type="evidence" value="ECO:0007669"/>
    <property type="project" value="InterPro"/>
</dbReference>
<keyword evidence="6 10" id="KW-0862">Zinc</keyword>
<dbReference type="GeneID" id="36831121"/>
<evidence type="ECO:0000256" key="5">
    <source>
        <dbReference type="ARBA" id="ARBA00022801"/>
    </source>
</evidence>
<dbReference type="OrthoDB" id="28389at2157"/>
<keyword evidence="9 11" id="KW-0472">Membrane</keyword>
<evidence type="ECO:0000313" key="13">
    <source>
        <dbReference type="EMBL" id="AWR93760.1"/>
    </source>
</evidence>
<feature type="transmembrane region" description="Helical" evidence="11">
    <location>
        <begin position="37"/>
        <end position="60"/>
    </location>
</feature>
<dbReference type="InterPro" id="IPR001915">
    <property type="entry name" value="Peptidase_M48"/>
</dbReference>
<evidence type="ECO:0000256" key="10">
    <source>
        <dbReference type="RuleBase" id="RU003983"/>
    </source>
</evidence>
<keyword evidence="7 11" id="KW-1133">Transmembrane helix</keyword>
<dbReference type="PANTHER" id="PTHR43221:SF2">
    <property type="entry name" value="PROTEASE HTPX HOMOLOG"/>
    <property type="match status" value="1"/>
</dbReference>
<dbReference type="Pfam" id="PF01435">
    <property type="entry name" value="Peptidase_M48"/>
    <property type="match status" value="1"/>
</dbReference>
<evidence type="ECO:0000313" key="14">
    <source>
        <dbReference type="Proteomes" id="UP000248044"/>
    </source>
</evidence>
<dbReference type="GO" id="GO:0046872">
    <property type="term" value="F:metal ion binding"/>
    <property type="evidence" value="ECO:0007669"/>
    <property type="project" value="UniProtKB-KW"/>
</dbReference>
<comment type="similarity">
    <text evidence="10">Belongs to the peptidase M48 family.</text>
</comment>